<evidence type="ECO:0000313" key="20">
    <source>
        <dbReference type="Proteomes" id="UP001623348"/>
    </source>
</evidence>
<comment type="similarity">
    <text evidence="3">Belongs to the acetyltransferase family. ARD1 subfamily.</text>
</comment>
<evidence type="ECO:0000256" key="16">
    <source>
        <dbReference type="ARBA" id="ARBA00048890"/>
    </source>
</evidence>
<comment type="catalytic activity">
    <reaction evidence="16">
        <text>N-terminal L-methionyl-L-glutamyl-[protein] + acetyl-CoA = N-terminal N(alpha)-acetyl-L-methionyl-L-glutamyl-[protein] + CoA + H(+)</text>
        <dbReference type="Rhea" id="RHEA:50488"/>
        <dbReference type="Rhea" id="RHEA-COMP:12696"/>
        <dbReference type="Rhea" id="RHEA-COMP:12697"/>
        <dbReference type="ChEBI" id="CHEBI:15378"/>
        <dbReference type="ChEBI" id="CHEBI:57287"/>
        <dbReference type="ChEBI" id="CHEBI:57288"/>
        <dbReference type="ChEBI" id="CHEBI:133359"/>
        <dbReference type="ChEBI" id="CHEBI:133360"/>
        <dbReference type="EC" id="2.3.1.254"/>
    </reaction>
</comment>
<evidence type="ECO:0000256" key="4">
    <source>
        <dbReference type="ARBA" id="ARBA00038748"/>
    </source>
</evidence>
<keyword evidence="20" id="KW-1185">Reference proteome</keyword>
<evidence type="ECO:0000256" key="7">
    <source>
        <dbReference type="ARBA" id="ARBA00041220"/>
    </source>
</evidence>
<name>A0ABC9WRP4_GRUJA</name>
<accession>A0ABC9WRP4</accession>
<comment type="catalytic activity">
    <reaction evidence="15">
        <text>N-terminal L-methionyl-L-glutaminyl-[protein] + acetyl-CoA = N-terminal N(alpha)-acetyl-L-methionyl-L-glutaminyl-[protein] + CoA + H(+)</text>
        <dbReference type="Rhea" id="RHEA:50492"/>
        <dbReference type="Rhea" id="RHEA-COMP:12698"/>
        <dbReference type="Rhea" id="RHEA-COMP:12699"/>
        <dbReference type="ChEBI" id="CHEBI:15378"/>
        <dbReference type="ChEBI" id="CHEBI:57287"/>
        <dbReference type="ChEBI" id="CHEBI:57288"/>
        <dbReference type="ChEBI" id="CHEBI:133361"/>
        <dbReference type="ChEBI" id="CHEBI:133362"/>
        <dbReference type="EC" id="2.3.1.254"/>
    </reaction>
</comment>
<dbReference type="EMBL" id="BAAFJT010000003">
    <property type="protein sequence ID" value="GAB0187830.1"/>
    <property type="molecule type" value="Genomic_DNA"/>
</dbReference>
<evidence type="ECO:0000256" key="17">
    <source>
        <dbReference type="SAM" id="MobiDB-lite"/>
    </source>
</evidence>
<evidence type="ECO:0000256" key="2">
    <source>
        <dbReference type="ARBA" id="ARBA00023315"/>
    </source>
</evidence>
<sequence>MLRTFAVTGRAEGSVAREERHGHVPARSVAPEFRRLGSAAKLMALPEEISEKKGGFFVDLLVRVSNQAAVNT</sequence>
<dbReference type="InterPro" id="IPR016181">
    <property type="entry name" value="Acyl_CoA_acyltransferase"/>
</dbReference>
<comment type="caution">
    <text evidence="19">The sequence shown here is derived from an EMBL/GenBank/DDBJ whole genome shotgun (WGS) entry which is preliminary data.</text>
</comment>
<evidence type="ECO:0000256" key="5">
    <source>
        <dbReference type="ARBA" id="ARBA00039120"/>
    </source>
</evidence>
<evidence type="ECO:0000313" key="19">
    <source>
        <dbReference type="EMBL" id="GAB0187830.1"/>
    </source>
</evidence>
<gene>
    <name evidence="19" type="ORF">GRJ2_001248300</name>
</gene>
<evidence type="ECO:0000256" key="11">
    <source>
        <dbReference type="ARBA" id="ARBA00042743"/>
    </source>
</evidence>
<reference evidence="19 20" key="1">
    <citation type="submission" date="2024-06" db="EMBL/GenBank/DDBJ databases">
        <title>The draft genome of Grus japonensis, version 3.</title>
        <authorList>
            <person name="Nabeshima K."/>
            <person name="Suzuki S."/>
            <person name="Onuma M."/>
        </authorList>
    </citation>
    <scope>NUCLEOTIDE SEQUENCE [LARGE SCALE GENOMIC DNA]</scope>
    <source>
        <strain evidence="19 20">451A</strain>
    </source>
</reference>
<dbReference type="InterPro" id="IPR000182">
    <property type="entry name" value="GNAT_dom"/>
</dbReference>
<dbReference type="GO" id="GO:0120518">
    <property type="term" value="F:protein N-terminal-methionine acetyltransferase activity"/>
    <property type="evidence" value="ECO:0007669"/>
    <property type="project" value="UniProtKB-EC"/>
</dbReference>
<evidence type="ECO:0000256" key="15">
    <source>
        <dbReference type="ARBA" id="ARBA00048177"/>
    </source>
</evidence>
<dbReference type="InterPro" id="IPR051646">
    <property type="entry name" value="NatB_acetyltransferase_subunit"/>
</dbReference>
<feature type="region of interest" description="Disordered" evidence="17">
    <location>
        <begin position="1"/>
        <end position="23"/>
    </location>
</feature>
<comment type="catalytic activity">
    <reaction evidence="13">
        <text>N-terminal L-methionyl-L-aspartyl-[protein] + acetyl-CoA = N-terminal N(alpha)-acetyl-L-methionyl-L-aspartyl-[protein] + CoA + H(+)</text>
        <dbReference type="Rhea" id="RHEA:50480"/>
        <dbReference type="Rhea" id="RHEA-COMP:12692"/>
        <dbReference type="Rhea" id="RHEA-COMP:12693"/>
        <dbReference type="ChEBI" id="CHEBI:15378"/>
        <dbReference type="ChEBI" id="CHEBI:57287"/>
        <dbReference type="ChEBI" id="CHEBI:57288"/>
        <dbReference type="ChEBI" id="CHEBI:133045"/>
        <dbReference type="ChEBI" id="CHEBI:133063"/>
        <dbReference type="EC" id="2.3.1.254"/>
    </reaction>
</comment>
<evidence type="ECO:0000256" key="12">
    <source>
        <dbReference type="ARBA" id="ARBA00046112"/>
    </source>
</evidence>
<evidence type="ECO:0000256" key="14">
    <source>
        <dbReference type="ARBA" id="ARBA00047402"/>
    </source>
</evidence>
<comment type="subunit">
    <text evidence="4">Component of the N-terminal acetyltransferase B (NatB) complex which is composed of NAA20 and NAA25.</text>
</comment>
<protein>
    <recommendedName>
        <fullName evidence="6">N-alpha-acetyltransferase 20</fullName>
        <ecNumber evidence="5">2.3.1.254</ecNumber>
    </recommendedName>
    <alternativeName>
        <fullName evidence="10">Methionine N-acetyltransferase</fullName>
    </alternativeName>
    <alternativeName>
        <fullName evidence="7">N-acetyltransferase 5</fullName>
    </alternativeName>
    <alternativeName>
        <fullName evidence="11">N-terminal acetyltransferase B complex catalytic subunit NAA20</fullName>
    </alternativeName>
    <alternativeName>
        <fullName evidence="9">N-terminal acetyltransferase B complex catalytic subunit NAT5</fullName>
    </alternativeName>
    <alternativeName>
        <fullName evidence="8">NatB catalytic subunit</fullName>
    </alternativeName>
</protein>
<comment type="catalytic activity">
    <reaction evidence="14">
        <text>N-terminal L-methionyl-L-asparaginyl-[protein] + acetyl-CoA = N-terminal N(alpha)-acetyl-L-methionyl-L-asparaginyl-[protein] + CoA + H(+)</text>
        <dbReference type="Rhea" id="RHEA:50484"/>
        <dbReference type="Rhea" id="RHEA-COMP:12694"/>
        <dbReference type="Rhea" id="RHEA-COMP:12695"/>
        <dbReference type="ChEBI" id="CHEBI:15378"/>
        <dbReference type="ChEBI" id="CHEBI:57287"/>
        <dbReference type="ChEBI" id="CHEBI:57288"/>
        <dbReference type="ChEBI" id="CHEBI:133356"/>
        <dbReference type="ChEBI" id="CHEBI:133358"/>
        <dbReference type="EC" id="2.3.1.254"/>
    </reaction>
</comment>
<dbReference type="SUPFAM" id="SSF55729">
    <property type="entry name" value="Acyl-CoA N-acyltransferases (Nat)"/>
    <property type="match status" value="1"/>
</dbReference>
<evidence type="ECO:0000256" key="10">
    <source>
        <dbReference type="ARBA" id="ARBA00042723"/>
    </source>
</evidence>
<proteinExistence type="inferred from homology"/>
<dbReference type="PANTHER" id="PTHR45910">
    <property type="entry name" value="N-ALPHA-ACETYLTRANSFERASE 20"/>
    <property type="match status" value="1"/>
</dbReference>
<dbReference type="EC" id="2.3.1.254" evidence="5"/>
<keyword evidence="1" id="KW-0808">Transferase</keyword>
<keyword evidence="2" id="KW-0012">Acyltransferase</keyword>
<dbReference type="AlphaFoldDB" id="A0ABC9WRP4"/>
<comment type="function">
    <text evidence="12">Catalytic subunit of the NatB complex which catalyzes acetylation of the N-terminal methionine residues of peptides beginning with Met-Asp, Met-Glu, Met-Asn and Met-Gln. Proteins with cell cycle functions are overrepresented in the pool of NatB substrates. Required for maintaining the structure and function of actomyosin fibers and for proper cellular migration.</text>
</comment>
<evidence type="ECO:0000256" key="13">
    <source>
        <dbReference type="ARBA" id="ARBA00047385"/>
    </source>
</evidence>
<evidence type="ECO:0000256" key="3">
    <source>
        <dbReference type="ARBA" id="ARBA00025786"/>
    </source>
</evidence>
<organism evidence="19 20">
    <name type="scientific">Grus japonensis</name>
    <name type="common">Japanese crane</name>
    <name type="synonym">Red-crowned crane</name>
    <dbReference type="NCBI Taxonomy" id="30415"/>
    <lineage>
        <taxon>Eukaryota</taxon>
        <taxon>Metazoa</taxon>
        <taxon>Chordata</taxon>
        <taxon>Craniata</taxon>
        <taxon>Vertebrata</taxon>
        <taxon>Euteleostomi</taxon>
        <taxon>Archelosauria</taxon>
        <taxon>Archosauria</taxon>
        <taxon>Dinosauria</taxon>
        <taxon>Saurischia</taxon>
        <taxon>Theropoda</taxon>
        <taxon>Coelurosauria</taxon>
        <taxon>Aves</taxon>
        <taxon>Neognathae</taxon>
        <taxon>Neoaves</taxon>
        <taxon>Gruiformes</taxon>
        <taxon>Gruidae</taxon>
        <taxon>Grus</taxon>
    </lineage>
</organism>
<dbReference type="PANTHER" id="PTHR45910:SF1">
    <property type="entry name" value="N-ALPHA-ACETYLTRANSFERASE 20"/>
    <property type="match status" value="1"/>
</dbReference>
<dbReference type="Pfam" id="PF00583">
    <property type="entry name" value="Acetyltransf_1"/>
    <property type="match status" value="1"/>
</dbReference>
<evidence type="ECO:0000256" key="1">
    <source>
        <dbReference type="ARBA" id="ARBA00022679"/>
    </source>
</evidence>
<evidence type="ECO:0000256" key="6">
    <source>
        <dbReference type="ARBA" id="ARBA00039529"/>
    </source>
</evidence>
<dbReference type="Gene3D" id="3.40.630.30">
    <property type="match status" value="1"/>
</dbReference>
<dbReference type="Proteomes" id="UP001623348">
    <property type="component" value="Unassembled WGS sequence"/>
</dbReference>
<evidence type="ECO:0000256" key="8">
    <source>
        <dbReference type="ARBA" id="ARBA00042295"/>
    </source>
</evidence>
<evidence type="ECO:0000259" key="18">
    <source>
        <dbReference type="Pfam" id="PF00583"/>
    </source>
</evidence>
<feature type="domain" description="N-acetyltransferase" evidence="18">
    <location>
        <begin position="9"/>
        <end position="71"/>
    </location>
</feature>
<evidence type="ECO:0000256" key="9">
    <source>
        <dbReference type="ARBA" id="ARBA00042702"/>
    </source>
</evidence>